<evidence type="ECO:0000313" key="4">
    <source>
        <dbReference type="EMBL" id="AGH46541.1"/>
    </source>
</evidence>
<protein>
    <recommendedName>
        <fullName evidence="3">Dienelactone hydrolase domain-containing protein</fullName>
    </recommendedName>
</protein>
<evidence type="ECO:0000256" key="2">
    <source>
        <dbReference type="SAM" id="SignalP"/>
    </source>
</evidence>
<evidence type="ECO:0000256" key="1">
    <source>
        <dbReference type="ARBA" id="ARBA00022801"/>
    </source>
</evidence>
<dbReference type="KEGG" id="gps:C427_4439"/>
<dbReference type="STRING" id="1129794.C427_4439"/>
<dbReference type="PATRIC" id="fig|1129794.4.peg.4421"/>
<dbReference type="GO" id="GO:0052689">
    <property type="term" value="F:carboxylic ester hydrolase activity"/>
    <property type="evidence" value="ECO:0007669"/>
    <property type="project" value="UniProtKB-ARBA"/>
</dbReference>
<dbReference type="RefSeq" id="WP_007640925.1">
    <property type="nucleotide sequence ID" value="NC_020514.1"/>
</dbReference>
<dbReference type="eggNOG" id="COG1073">
    <property type="taxonomic scope" value="Bacteria"/>
</dbReference>
<dbReference type="InterPro" id="IPR050261">
    <property type="entry name" value="FrsA_esterase"/>
</dbReference>
<sequence>MLNINNQTTPLISLLMFCITLTFSSLSTATSIKDVDHQEVTVWSQGVRLAADIYKPKGLTADQKLPGILLVPGWGGSKENLKKNYGPHFAELGFIVLAFDYKSWGKSDGPILPSKALAHSEEAIKLDINVTHVRKVVEPFSMLADVRAALHYLGGEPQVMPNNLGIWGTSLGGGLAMIMAASDDRIKVLVDQMGPVNYVHNLREMPAEMARKIETLTARGILPPYPDASMAKNPALKGYPNWAAMKRFNPMNYVDQLNVPTLIIDAENETLFDRTQNGVLLHNSIKDRLEAKYIVYPGGHYDLYKGDNQKSAFKEASDWLVKYLK</sequence>
<evidence type="ECO:0000259" key="3">
    <source>
        <dbReference type="Pfam" id="PF01738"/>
    </source>
</evidence>
<dbReference type="AlphaFoldDB" id="K7AEQ4"/>
<feature type="chain" id="PRO_5003898938" description="Dienelactone hydrolase domain-containing protein" evidence="2">
    <location>
        <begin position="30"/>
        <end position="325"/>
    </location>
</feature>
<name>K7AEQ4_9ALTE</name>
<dbReference type="InterPro" id="IPR029058">
    <property type="entry name" value="AB_hydrolase_fold"/>
</dbReference>
<dbReference type="Pfam" id="PF01738">
    <property type="entry name" value="DLH"/>
    <property type="match status" value="1"/>
</dbReference>
<gene>
    <name evidence="4" type="ORF">C427_4439</name>
</gene>
<dbReference type="HOGENOM" id="CLU_048587_1_1_6"/>
<dbReference type="InterPro" id="IPR002925">
    <property type="entry name" value="Dienelactn_hydro"/>
</dbReference>
<accession>K7AEQ4</accession>
<dbReference type="Gene3D" id="3.40.50.1820">
    <property type="entry name" value="alpha/beta hydrolase"/>
    <property type="match status" value="1"/>
</dbReference>
<feature type="domain" description="Dienelactone hydrolase" evidence="3">
    <location>
        <begin position="61"/>
        <end position="192"/>
    </location>
</feature>
<dbReference type="PANTHER" id="PTHR22946">
    <property type="entry name" value="DIENELACTONE HYDROLASE DOMAIN-CONTAINING PROTEIN-RELATED"/>
    <property type="match status" value="1"/>
</dbReference>
<keyword evidence="5" id="KW-1185">Reference proteome</keyword>
<dbReference type="OrthoDB" id="9805123at2"/>
<keyword evidence="2" id="KW-0732">Signal</keyword>
<evidence type="ECO:0000313" key="5">
    <source>
        <dbReference type="Proteomes" id="UP000011864"/>
    </source>
</evidence>
<keyword evidence="1" id="KW-0378">Hydrolase</keyword>
<feature type="signal peptide" evidence="2">
    <location>
        <begin position="1"/>
        <end position="29"/>
    </location>
</feature>
<dbReference type="EMBL" id="CP003837">
    <property type="protein sequence ID" value="AGH46541.1"/>
    <property type="molecule type" value="Genomic_DNA"/>
</dbReference>
<dbReference type="Proteomes" id="UP000011864">
    <property type="component" value="Chromosome"/>
</dbReference>
<dbReference type="PANTHER" id="PTHR22946:SF9">
    <property type="entry name" value="POLYKETIDE TRANSFERASE AF380"/>
    <property type="match status" value="1"/>
</dbReference>
<dbReference type="SUPFAM" id="SSF53474">
    <property type="entry name" value="alpha/beta-Hydrolases"/>
    <property type="match status" value="1"/>
</dbReference>
<organism evidence="4 5">
    <name type="scientific">Paraglaciecola psychrophila 170</name>
    <dbReference type="NCBI Taxonomy" id="1129794"/>
    <lineage>
        <taxon>Bacteria</taxon>
        <taxon>Pseudomonadati</taxon>
        <taxon>Pseudomonadota</taxon>
        <taxon>Gammaproteobacteria</taxon>
        <taxon>Alteromonadales</taxon>
        <taxon>Alteromonadaceae</taxon>
        <taxon>Paraglaciecola</taxon>
    </lineage>
</organism>
<reference evidence="4 5" key="1">
    <citation type="journal article" date="2013" name="Genome Announc.">
        <title>Complete Genome Sequence of Glaciecola psychrophila Strain 170T.</title>
        <authorList>
            <person name="Yin J."/>
            <person name="Chen J."/>
            <person name="Liu G."/>
            <person name="Yu Y."/>
            <person name="Song L."/>
            <person name="Wang X."/>
            <person name="Qu X."/>
        </authorList>
    </citation>
    <scope>NUCLEOTIDE SEQUENCE [LARGE SCALE GENOMIC DNA]</scope>
    <source>
        <strain evidence="4 5">170</strain>
    </source>
</reference>
<proteinExistence type="predicted"/>